<gene>
    <name evidence="1" type="ORF">T02_7037</name>
</gene>
<keyword evidence="2" id="KW-1185">Reference proteome</keyword>
<dbReference type="AlphaFoldDB" id="A0A0V1KIZ2"/>
<protein>
    <submittedName>
        <fullName evidence="1">Uncharacterized protein</fullName>
    </submittedName>
</protein>
<evidence type="ECO:0000313" key="1">
    <source>
        <dbReference type="EMBL" id="KRZ47175.1"/>
    </source>
</evidence>
<name>A0A0V1KIZ2_9BILA</name>
<dbReference type="Proteomes" id="UP000054721">
    <property type="component" value="Unassembled WGS sequence"/>
</dbReference>
<proteinExistence type="predicted"/>
<comment type="caution">
    <text evidence="1">The sequence shown here is derived from an EMBL/GenBank/DDBJ whole genome shotgun (WGS) entry which is preliminary data.</text>
</comment>
<reference evidence="1 2" key="1">
    <citation type="submission" date="2015-05" db="EMBL/GenBank/DDBJ databases">
        <title>Evolution of Trichinella species and genotypes.</title>
        <authorList>
            <person name="Korhonen P.K."/>
            <person name="Edoardo P."/>
            <person name="Giuseppe L.R."/>
            <person name="Gasser R.B."/>
        </authorList>
    </citation>
    <scope>NUCLEOTIDE SEQUENCE [LARGE SCALE GENOMIC DNA]</scope>
    <source>
        <strain evidence="1">ISS10</strain>
    </source>
</reference>
<accession>A0A0V1KIZ2</accession>
<organism evidence="1 2">
    <name type="scientific">Trichinella nativa</name>
    <dbReference type="NCBI Taxonomy" id="6335"/>
    <lineage>
        <taxon>Eukaryota</taxon>
        <taxon>Metazoa</taxon>
        <taxon>Ecdysozoa</taxon>
        <taxon>Nematoda</taxon>
        <taxon>Enoplea</taxon>
        <taxon>Dorylaimia</taxon>
        <taxon>Trichinellida</taxon>
        <taxon>Trichinellidae</taxon>
        <taxon>Trichinella</taxon>
    </lineage>
</organism>
<dbReference type="EMBL" id="JYDW01001231">
    <property type="protein sequence ID" value="KRZ47175.1"/>
    <property type="molecule type" value="Genomic_DNA"/>
</dbReference>
<evidence type="ECO:0000313" key="2">
    <source>
        <dbReference type="Proteomes" id="UP000054721"/>
    </source>
</evidence>
<sequence>MAGVFHFPNHPQVIQGRPQTVSDLPVFLFGVLMS</sequence>